<dbReference type="EMBL" id="JAQQPM010000001">
    <property type="protein sequence ID" value="KAK2067910.1"/>
    <property type="molecule type" value="Genomic_DNA"/>
</dbReference>
<comment type="caution">
    <text evidence="1">The sequence shown here is derived from an EMBL/GenBank/DDBJ whole genome shotgun (WGS) entry which is preliminary data.</text>
</comment>
<name>A0AAD9HZX5_9PEZI</name>
<dbReference type="InterPro" id="IPR036188">
    <property type="entry name" value="FAD/NAD-bd_sf"/>
</dbReference>
<evidence type="ECO:0000313" key="1">
    <source>
        <dbReference type="EMBL" id="KAK2067910.1"/>
    </source>
</evidence>
<proteinExistence type="predicted"/>
<reference evidence="1" key="1">
    <citation type="journal article" date="2023" name="Mol. Plant Microbe Interact.">
        <title>Elucidating the Obligate Nature and Biological Capacity of an Invasive Fungal Corn Pathogen.</title>
        <authorList>
            <person name="MacCready J.S."/>
            <person name="Roggenkamp E.M."/>
            <person name="Gdanetz K."/>
            <person name="Chilvers M.I."/>
        </authorList>
    </citation>
    <scope>NUCLEOTIDE SEQUENCE</scope>
    <source>
        <strain evidence="1">PM02</strain>
    </source>
</reference>
<dbReference type="AlphaFoldDB" id="A0AAD9HZX5"/>
<dbReference type="Proteomes" id="UP001217918">
    <property type="component" value="Unassembled WGS sequence"/>
</dbReference>
<dbReference type="Gene3D" id="3.30.70.1990">
    <property type="match status" value="1"/>
</dbReference>
<dbReference type="Gene3D" id="3.50.50.60">
    <property type="entry name" value="FAD/NAD(P)-binding domain"/>
    <property type="match status" value="1"/>
</dbReference>
<keyword evidence="2" id="KW-1185">Reference proteome</keyword>
<gene>
    <name evidence="1" type="ORF">P8C59_001609</name>
</gene>
<evidence type="ECO:0000313" key="2">
    <source>
        <dbReference type="Proteomes" id="UP001217918"/>
    </source>
</evidence>
<protein>
    <submittedName>
        <fullName evidence="1">Uncharacterized protein</fullName>
    </submittedName>
</protein>
<organism evidence="1 2">
    <name type="scientific">Phyllachora maydis</name>
    <dbReference type="NCBI Taxonomy" id="1825666"/>
    <lineage>
        <taxon>Eukaryota</taxon>
        <taxon>Fungi</taxon>
        <taxon>Dikarya</taxon>
        <taxon>Ascomycota</taxon>
        <taxon>Pezizomycotina</taxon>
        <taxon>Sordariomycetes</taxon>
        <taxon>Sordariomycetidae</taxon>
        <taxon>Phyllachorales</taxon>
        <taxon>Phyllachoraceae</taxon>
        <taxon>Phyllachora</taxon>
    </lineage>
</organism>
<sequence>MLYCIRRSHTKPDEAQKSDRNHIINNDHPRGTHQFCENRSYVVILGGGTSGTYAVRGQELWHGDGPRPRSAVVAVANHSTAPWGQSAEQVQAGFVTDLYALQGHRHTWKTGGLWCSDYSSNVWAFTDTVLPRLVVGI</sequence>
<accession>A0AAD9HZX5</accession>